<dbReference type="PANTHER" id="PTHR24198">
    <property type="entry name" value="ANKYRIN REPEAT AND PROTEIN KINASE DOMAIN-CONTAINING PROTEIN"/>
    <property type="match status" value="1"/>
</dbReference>
<accession>A0A7C8VMX4</accession>
<dbReference type="InterPro" id="IPR036770">
    <property type="entry name" value="Ankyrin_rpt-contain_sf"/>
</dbReference>
<dbReference type="OrthoDB" id="20872at2759"/>
<feature type="repeat" description="ANK" evidence="3">
    <location>
        <begin position="283"/>
        <end position="315"/>
    </location>
</feature>
<keyword evidence="1" id="KW-0677">Repeat</keyword>
<evidence type="ECO:0000256" key="3">
    <source>
        <dbReference type="PROSITE-ProRule" id="PRU00023"/>
    </source>
</evidence>
<keyword evidence="2 3" id="KW-0040">ANK repeat</keyword>
<dbReference type="SUPFAM" id="SSF48403">
    <property type="entry name" value="Ankyrin repeat"/>
    <property type="match status" value="1"/>
</dbReference>
<dbReference type="AlphaFoldDB" id="A0A7C8VMX4"/>
<dbReference type="Pfam" id="PF12796">
    <property type="entry name" value="Ank_2"/>
    <property type="match status" value="2"/>
</dbReference>
<comment type="caution">
    <text evidence="5">The sequence shown here is derived from an EMBL/GenBank/DDBJ whole genome shotgun (WGS) entry which is preliminary data.</text>
</comment>
<proteinExistence type="predicted"/>
<gene>
    <name evidence="5" type="ORF">TWF970_007305</name>
</gene>
<evidence type="ECO:0000256" key="4">
    <source>
        <dbReference type="SAM" id="MobiDB-lite"/>
    </source>
</evidence>
<evidence type="ECO:0000256" key="2">
    <source>
        <dbReference type="ARBA" id="ARBA00023043"/>
    </source>
</evidence>
<protein>
    <submittedName>
        <fullName evidence="5">Uncharacterized protein</fullName>
    </submittedName>
</protein>
<organism evidence="5 6">
    <name type="scientific">Orbilia oligospora</name>
    <name type="common">Nematode-trapping fungus</name>
    <name type="synonym">Arthrobotrys oligospora</name>
    <dbReference type="NCBI Taxonomy" id="2813651"/>
    <lineage>
        <taxon>Eukaryota</taxon>
        <taxon>Fungi</taxon>
        <taxon>Dikarya</taxon>
        <taxon>Ascomycota</taxon>
        <taxon>Pezizomycotina</taxon>
        <taxon>Orbiliomycetes</taxon>
        <taxon>Orbiliales</taxon>
        <taxon>Orbiliaceae</taxon>
        <taxon>Orbilia</taxon>
    </lineage>
</organism>
<dbReference type="PROSITE" id="PS50297">
    <property type="entry name" value="ANK_REP_REGION"/>
    <property type="match status" value="3"/>
</dbReference>
<dbReference type="EMBL" id="JAABOJ010000004">
    <property type="protein sequence ID" value="KAF3287590.1"/>
    <property type="molecule type" value="Genomic_DNA"/>
</dbReference>
<feature type="repeat" description="ANK" evidence="3">
    <location>
        <begin position="319"/>
        <end position="351"/>
    </location>
</feature>
<dbReference type="Proteomes" id="UP000474640">
    <property type="component" value="Unassembled WGS sequence"/>
</dbReference>
<evidence type="ECO:0000256" key="1">
    <source>
        <dbReference type="ARBA" id="ARBA00022737"/>
    </source>
</evidence>
<dbReference type="SMART" id="SM00248">
    <property type="entry name" value="ANK"/>
    <property type="match status" value="4"/>
</dbReference>
<evidence type="ECO:0000313" key="6">
    <source>
        <dbReference type="Proteomes" id="UP000474640"/>
    </source>
</evidence>
<sequence length="432" mass="47048">MESASQLEIELSARAAEGSKSSAENEAIILVTGENDKIQMSSFNIGALRVVLLETPGITSSYIPSVISDVEEFLAKSFPGKNLSGIIYTQRIDNEFQKPSLAPRTIEAVKSLLPGGILDHSKVCLVTNRWGSPGTGSGLAREQRYTGSEGAWMELCDSGAKYCRLKYFYLPKQQIEADSAVYEIVEWVLGRIPNITSQSGGSRAAEKPTDPSCDVPKKNARQVKNSPGKPTDSGKPMIGSSIGKLKGGLGANALMKAVECNYPQTTKLLLEAGANPKSTEPGTSTTALHLAASLGREKIVKYLLKYINDKEEVNKSDDNGDTPLHRACVNGHYKCVKLLLKGGAKVELADRVGALPLHHALMKRDWKIAGKLIRAGANIDREDLEALQLNRDMLLDLTKSKALDRKHRFLDKVLGCLGKRVRGDSHQKARRR</sequence>
<reference evidence="5 6" key="1">
    <citation type="submission" date="2020-01" db="EMBL/GenBank/DDBJ databases">
        <authorList>
            <person name="Palmer J.M."/>
        </authorList>
    </citation>
    <scope>NUCLEOTIDE SEQUENCE [LARGE SCALE GENOMIC DNA]</scope>
    <source>
        <strain evidence="5 6">TWF970</strain>
    </source>
</reference>
<feature type="repeat" description="ANK" evidence="3">
    <location>
        <begin position="352"/>
        <end position="384"/>
    </location>
</feature>
<dbReference type="PROSITE" id="PS50088">
    <property type="entry name" value="ANK_REPEAT"/>
    <property type="match status" value="3"/>
</dbReference>
<dbReference type="InterPro" id="IPR002110">
    <property type="entry name" value="Ankyrin_rpt"/>
</dbReference>
<dbReference type="PANTHER" id="PTHR24198:SF165">
    <property type="entry name" value="ANKYRIN REPEAT-CONTAINING PROTEIN-RELATED"/>
    <property type="match status" value="1"/>
</dbReference>
<dbReference type="Gene3D" id="1.25.40.20">
    <property type="entry name" value="Ankyrin repeat-containing domain"/>
    <property type="match status" value="1"/>
</dbReference>
<name>A0A7C8VMX4_ORBOL</name>
<feature type="region of interest" description="Disordered" evidence="4">
    <location>
        <begin position="197"/>
        <end position="238"/>
    </location>
</feature>
<evidence type="ECO:0000313" key="5">
    <source>
        <dbReference type="EMBL" id="KAF3287590.1"/>
    </source>
</evidence>